<reference evidence="3" key="1">
    <citation type="submission" date="2021-01" db="EMBL/GenBank/DDBJ databases">
        <title>Whole genome shotgun sequence of Catellatospora methionotrophica NBRC 14553.</title>
        <authorList>
            <person name="Komaki H."/>
            <person name="Tamura T."/>
        </authorList>
    </citation>
    <scope>NUCLEOTIDE SEQUENCE</scope>
    <source>
        <strain evidence="3">NBRC 14553</strain>
    </source>
</reference>
<dbReference type="EMBL" id="BONJ01000002">
    <property type="protein sequence ID" value="GIG12697.1"/>
    <property type="molecule type" value="Genomic_DNA"/>
</dbReference>
<evidence type="ECO:0000256" key="1">
    <source>
        <dbReference type="ARBA" id="ARBA00007689"/>
    </source>
</evidence>
<dbReference type="Gene3D" id="3.30.70.1060">
    <property type="entry name" value="Dimeric alpha+beta barrel"/>
    <property type="match status" value="1"/>
</dbReference>
<evidence type="ECO:0000259" key="2">
    <source>
        <dbReference type="Pfam" id="PF03795"/>
    </source>
</evidence>
<keyword evidence="4" id="KW-1185">Reference proteome</keyword>
<dbReference type="RefSeq" id="WP_166388105.1">
    <property type="nucleotide sequence ID" value="NZ_BAAATT010000012.1"/>
</dbReference>
<sequence>MELEAFELVLLRRPANPPEYDDAESARIQAGHLAYLAGLRASGHVVTNGPVIEGPDESLRGLVFFRTGSVDQARALAEQDPAVRAGRLVAEVMTWWCPPGTMSAPGRPITLPG</sequence>
<dbReference type="Pfam" id="PF03795">
    <property type="entry name" value="YCII"/>
    <property type="match status" value="1"/>
</dbReference>
<dbReference type="InterPro" id="IPR005545">
    <property type="entry name" value="YCII"/>
</dbReference>
<dbReference type="SUPFAM" id="SSF54909">
    <property type="entry name" value="Dimeric alpha+beta barrel"/>
    <property type="match status" value="1"/>
</dbReference>
<feature type="domain" description="YCII-related" evidence="2">
    <location>
        <begin position="23"/>
        <end position="95"/>
    </location>
</feature>
<dbReference type="Proteomes" id="UP000660339">
    <property type="component" value="Unassembled WGS sequence"/>
</dbReference>
<name>A0A8J3L5W8_9ACTN</name>
<gene>
    <name evidence="3" type="ORF">Cme02nite_10290</name>
</gene>
<accession>A0A8J3L5W8</accession>
<evidence type="ECO:0000313" key="3">
    <source>
        <dbReference type="EMBL" id="GIG12697.1"/>
    </source>
</evidence>
<dbReference type="AlphaFoldDB" id="A0A8J3L5W8"/>
<comment type="caution">
    <text evidence="3">The sequence shown here is derived from an EMBL/GenBank/DDBJ whole genome shotgun (WGS) entry which is preliminary data.</text>
</comment>
<organism evidence="3 4">
    <name type="scientific">Catellatospora methionotrophica</name>
    <dbReference type="NCBI Taxonomy" id="121620"/>
    <lineage>
        <taxon>Bacteria</taxon>
        <taxon>Bacillati</taxon>
        <taxon>Actinomycetota</taxon>
        <taxon>Actinomycetes</taxon>
        <taxon>Micromonosporales</taxon>
        <taxon>Micromonosporaceae</taxon>
        <taxon>Catellatospora</taxon>
    </lineage>
</organism>
<evidence type="ECO:0000313" key="4">
    <source>
        <dbReference type="Proteomes" id="UP000660339"/>
    </source>
</evidence>
<comment type="similarity">
    <text evidence="1">Belongs to the YciI family.</text>
</comment>
<dbReference type="InterPro" id="IPR011008">
    <property type="entry name" value="Dimeric_a/b-barrel"/>
</dbReference>
<proteinExistence type="inferred from homology"/>
<protein>
    <recommendedName>
        <fullName evidence="2">YCII-related domain-containing protein</fullName>
    </recommendedName>
</protein>